<reference evidence="2" key="1">
    <citation type="journal article" date="2015" name="Nature">
        <title>Complex archaea that bridge the gap between prokaryotes and eukaryotes.</title>
        <authorList>
            <person name="Spang A."/>
            <person name="Saw J.H."/>
            <person name="Jorgensen S.L."/>
            <person name="Zaremba-Niedzwiedzka K."/>
            <person name="Martijn J."/>
            <person name="Lind A.E."/>
            <person name="van Eijk R."/>
            <person name="Schleper C."/>
            <person name="Guy L."/>
            <person name="Ettema T.J."/>
        </authorList>
    </citation>
    <scope>NUCLEOTIDE SEQUENCE</scope>
</reference>
<feature type="coiled-coil region" evidence="1">
    <location>
        <begin position="247"/>
        <end position="276"/>
    </location>
</feature>
<sequence length="276" mass="29634">MKGNRLGGTLCGAMELAMHLTGEYPDWWPGRKYDRAVLAWAGSVTTTTQREVVQKMLLGCEETDLKHPLVGTGAIPADSLIKITNRQAGVRNVIDQIKVHHVSGGESIVSFKTYEQGLSVLQGVFTFVSGQVAKTDPDAMTLNTPVATIGIRGTQLGVDFADGKNLTVVLMEEADGFVGEVVVTNNGGLRILNGAYEATQVSGIAIPPSAVFDVPKSKLLDTFGESLQLLPTEGNNANDFGLDDASVEELIEEAIEEELAEDALEEEEELAEEEEE</sequence>
<protein>
    <recommendedName>
        <fullName evidence="3">FecR protein domain-containing protein</fullName>
    </recommendedName>
</protein>
<proteinExistence type="predicted"/>
<gene>
    <name evidence="2" type="ORF">LCGC14_2759770</name>
</gene>
<dbReference type="EMBL" id="LAZR01050692">
    <property type="protein sequence ID" value="KKK86786.1"/>
    <property type="molecule type" value="Genomic_DNA"/>
</dbReference>
<evidence type="ECO:0000256" key="1">
    <source>
        <dbReference type="SAM" id="Coils"/>
    </source>
</evidence>
<name>A0A0F9BQV5_9ZZZZ</name>
<evidence type="ECO:0000313" key="2">
    <source>
        <dbReference type="EMBL" id="KKK86786.1"/>
    </source>
</evidence>
<comment type="caution">
    <text evidence="2">The sequence shown here is derived from an EMBL/GenBank/DDBJ whole genome shotgun (WGS) entry which is preliminary data.</text>
</comment>
<keyword evidence="1" id="KW-0175">Coiled coil</keyword>
<accession>A0A0F9BQV5</accession>
<evidence type="ECO:0008006" key="3">
    <source>
        <dbReference type="Google" id="ProtNLM"/>
    </source>
</evidence>
<feature type="non-terminal residue" evidence="2">
    <location>
        <position position="276"/>
    </location>
</feature>
<organism evidence="2">
    <name type="scientific">marine sediment metagenome</name>
    <dbReference type="NCBI Taxonomy" id="412755"/>
    <lineage>
        <taxon>unclassified sequences</taxon>
        <taxon>metagenomes</taxon>
        <taxon>ecological metagenomes</taxon>
    </lineage>
</organism>
<dbReference type="AlphaFoldDB" id="A0A0F9BQV5"/>